<keyword evidence="5" id="KW-1185">Reference proteome</keyword>
<dbReference type="Pfam" id="PF00691">
    <property type="entry name" value="OmpA"/>
    <property type="match status" value="1"/>
</dbReference>
<dbReference type="InterPro" id="IPR006665">
    <property type="entry name" value="OmpA-like"/>
</dbReference>
<dbReference type="PANTHER" id="PTHR30329:SF21">
    <property type="entry name" value="LIPOPROTEIN YIAD-RELATED"/>
    <property type="match status" value="1"/>
</dbReference>
<comment type="caution">
    <text evidence="4">The sequence shown here is derived from an EMBL/GenBank/DDBJ whole genome shotgun (WGS) entry which is preliminary data.</text>
</comment>
<organism evidence="4 5">
    <name type="scientific">Cryomorpha ignava</name>
    <dbReference type="NCBI Taxonomy" id="101383"/>
    <lineage>
        <taxon>Bacteria</taxon>
        <taxon>Pseudomonadati</taxon>
        <taxon>Bacteroidota</taxon>
        <taxon>Flavobacteriia</taxon>
        <taxon>Flavobacteriales</taxon>
        <taxon>Cryomorphaceae</taxon>
        <taxon>Cryomorpha</taxon>
    </lineage>
</organism>
<evidence type="ECO:0000256" key="1">
    <source>
        <dbReference type="PROSITE-ProRule" id="PRU00473"/>
    </source>
</evidence>
<feature type="signal peptide" evidence="2">
    <location>
        <begin position="1"/>
        <end position="19"/>
    </location>
</feature>
<keyword evidence="2" id="KW-0732">Signal</keyword>
<dbReference type="InterPro" id="IPR036737">
    <property type="entry name" value="OmpA-like_sf"/>
</dbReference>
<reference evidence="4 5" key="1">
    <citation type="submission" date="2020-02" db="EMBL/GenBank/DDBJ databases">
        <title>Out from the shadows clarifying the taxonomy of the family Cryomorphaceae and related taxa by utilizing the GTDB taxonomic framework.</title>
        <authorList>
            <person name="Bowman J.P."/>
        </authorList>
    </citation>
    <scope>NUCLEOTIDE SEQUENCE [LARGE SCALE GENOMIC DNA]</scope>
    <source>
        <strain evidence="4 5">QSSC 1-22</strain>
    </source>
</reference>
<feature type="domain" description="OmpA-like" evidence="3">
    <location>
        <begin position="296"/>
        <end position="415"/>
    </location>
</feature>
<dbReference type="PROSITE" id="PS51123">
    <property type="entry name" value="OMPA_2"/>
    <property type="match status" value="1"/>
</dbReference>
<dbReference type="SUPFAM" id="SSF103088">
    <property type="entry name" value="OmpA-like"/>
    <property type="match status" value="1"/>
</dbReference>
<dbReference type="Gene3D" id="3.30.1330.60">
    <property type="entry name" value="OmpA-like domain"/>
    <property type="match status" value="1"/>
</dbReference>
<dbReference type="GO" id="GO:0016020">
    <property type="term" value="C:membrane"/>
    <property type="evidence" value="ECO:0007669"/>
    <property type="project" value="UniProtKB-UniRule"/>
</dbReference>
<protein>
    <submittedName>
        <fullName evidence="4">OmpA family protein</fullName>
    </submittedName>
</protein>
<dbReference type="PANTHER" id="PTHR30329">
    <property type="entry name" value="STATOR ELEMENT OF FLAGELLAR MOTOR COMPLEX"/>
    <property type="match status" value="1"/>
</dbReference>
<evidence type="ECO:0000256" key="2">
    <source>
        <dbReference type="SAM" id="SignalP"/>
    </source>
</evidence>
<dbReference type="RefSeq" id="WP_163286621.1">
    <property type="nucleotide sequence ID" value="NZ_JAAGVY010000042.1"/>
</dbReference>
<dbReference type="AlphaFoldDB" id="A0A7K3WTZ7"/>
<sequence>MRRVLSVFVFMFWAAVAFAQPKPVQLGENGSDCIGALMINDTVVGPVYSPKGFGKKLEIKNYELGDPYFIEREHNTVWYRFIAPYDAIFTFDLMPIVKEDDFDFLLFQYDGPNFCQDIMDGNKIPVRTNISRKNLDTKGKTGLSESAVEEYVPSGPGSPYSKALKVYRGEMFYLLVDNPFKENEGHTIYLKFKKLNPDTDTQKQDEEPVYETPYRKLEITVTDKKTNERIASNITISGLPDSVQSRYPALSQVELDVVSYRTYDISVVKKGYLLATQNFIPKNDSLYTVNIALKPMGLGDKINLENIKFDSDKTEILDKSLPALTQLSDFMEINPGVTIEIQGHVNGESKRNKRKYRKLSEARARAIYDKLAEAGVSKSRMDVVGFGNSKMIYPTPINNRQSEANRRVEAEIKSL</sequence>
<dbReference type="InterPro" id="IPR050330">
    <property type="entry name" value="Bact_OuterMem_StrucFunc"/>
</dbReference>
<dbReference type="EMBL" id="JAAGVY010000042">
    <property type="protein sequence ID" value="NEN25163.1"/>
    <property type="molecule type" value="Genomic_DNA"/>
</dbReference>
<evidence type="ECO:0000313" key="5">
    <source>
        <dbReference type="Proteomes" id="UP000486602"/>
    </source>
</evidence>
<evidence type="ECO:0000313" key="4">
    <source>
        <dbReference type="EMBL" id="NEN25163.1"/>
    </source>
</evidence>
<dbReference type="Proteomes" id="UP000486602">
    <property type="component" value="Unassembled WGS sequence"/>
</dbReference>
<gene>
    <name evidence="4" type="ORF">G3O08_16805</name>
</gene>
<name>A0A7K3WTZ7_9FLAO</name>
<keyword evidence="1" id="KW-0472">Membrane</keyword>
<feature type="chain" id="PRO_5029450055" evidence="2">
    <location>
        <begin position="20"/>
        <end position="415"/>
    </location>
</feature>
<evidence type="ECO:0000259" key="3">
    <source>
        <dbReference type="PROSITE" id="PS51123"/>
    </source>
</evidence>
<dbReference type="CDD" id="cd07185">
    <property type="entry name" value="OmpA_C-like"/>
    <property type="match status" value="1"/>
</dbReference>
<accession>A0A7K3WTZ7</accession>
<proteinExistence type="predicted"/>